<evidence type="ECO:0000256" key="3">
    <source>
        <dbReference type="ARBA" id="ARBA00022670"/>
    </source>
</evidence>
<reference evidence="7 8" key="1">
    <citation type="submission" date="2019-04" db="EMBL/GenBank/DDBJ databases">
        <title>Complete genome sequencing of Piscirickettsia salmonis strain Psal-009.</title>
        <authorList>
            <person name="Schober I."/>
            <person name="Bunk B."/>
            <person name="Sproer C."/>
            <person name="Carril G.P."/>
            <person name="Riedel T."/>
            <person name="Flores-Herrera P.A."/>
            <person name="Nourdin-Galindo G."/>
            <person name="Marshall S.H."/>
            <person name="Overmann J."/>
        </authorList>
    </citation>
    <scope>NUCLEOTIDE SEQUENCE [LARGE SCALE GENOMIC DNA]</scope>
    <source>
        <strain evidence="7 8">Psal-009</strain>
        <plasmid evidence="7 8">unnamed2</plasmid>
    </source>
</reference>
<dbReference type="InterPro" id="IPR023562">
    <property type="entry name" value="ClpP/TepA"/>
</dbReference>
<dbReference type="EMBL" id="CP038910">
    <property type="protein sequence ID" value="QGO07713.1"/>
    <property type="molecule type" value="Genomic_DNA"/>
</dbReference>
<dbReference type="GO" id="GO:0051117">
    <property type="term" value="F:ATPase binding"/>
    <property type="evidence" value="ECO:0007669"/>
    <property type="project" value="TreeGrafter"/>
</dbReference>
<dbReference type="PANTHER" id="PTHR10381:SF70">
    <property type="entry name" value="ATP-DEPENDENT CLP PROTEASE PROTEOLYTIC SUBUNIT"/>
    <property type="match status" value="1"/>
</dbReference>
<dbReference type="RefSeq" id="WP_054300592.1">
    <property type="nucleotide sequence ID" value="NZ_CP012414.1"/>
</dbReference>
<dbReference type="InterPro" id="IPR029045">
    <property type="entry name" value="ClpP/crotonase-like_dom_sf"/>
</dbReference>
<evidence type="ECO:0000313" key="7">
    <source>
        <dbReference type="EMBL" id="QGO07713.1"/>
    </source>
</evidence>
<dbReference type="GO" id="GO:0004176">
    <property type="term" value="F:ATP-dependent peptidase activity"/>
    <property type="evidence" value="ECO:0007669"/>
    <property type="project" value="InterPro"/>
</dbReference>
<keyword evidence="5" id="KW-0720">Serine protease</keyword>
<evidence type="ECO:0000256" key="1">
    <source>
        <dbReference type="ARBA" id="ARBA00007039"/>
    </source>
</evidence>
<keyword evidence="7" id="KW-0614">Plasmid</keyword>
<evidence type="ECO:0000256" key="5">
    <source>
        <dbReference type="ARBA" id="ARBA00022825"/>
    </source>
</evidence>
<sequence length="218" mass="24434">MNNWYQIKAQANKSADVYIYDYIGDYGVEAKSFVMELQALDVEQINLRINSPGGSVTDGFAIYNALHRHPAKIITHIDSLAASMASIIALTGDTVHMADNAFYMIHRPWAYAVGDAEELSKIIEILDKNEAKIVNIYHQKSNLADDKIKAMMYETSWLTAAEAKEYGFIDEITEAVNIAACVKPNQYKNTPQTLIKHSENNAAKALQRHKLALKRSLL</sequence>
<dbReference type="Pfam" id="PF00574">
    <property type="entry name" value="CLP_protease"/>
    <property type="match status" value="1"/>
</dbReference>
<comment type="similarity">
    <text evidence="1 6">Belongs to the peptidase S14 family.</text>
</comment>
<dbReference type="GO" id="GO:0009368">
    <property type="term" value="C:endopeptidase Clp complex"/>
    <property type="evidence" value="ECO:0007669"/>
    <property type="project" value="TreeGrafter"/>
</dbReference>
<keyword evidence="8" id="KW-1185">Reference proteome</keyword>
<evidence type="ECO:0000313" key="8">
    <source>
        <dbReference type="Proteomes" id="UP000422232"/>
    </source>
</evidence>
<accession>A0A9Q6LP62</accession>
<evidence type="ECO:0000256" key="2">
    <source>
        <dbReference type="ARBA" id="ARBA00022490"/>
    </source>
</evidence>
<dbReference type="GO" id="GO:0004252">
    <property type="term" value="F:serine-type endopeptidase activity"/>
    <property type="evidence" value="ECO:0007669"/>
    <property type="project" value="InterPro"/>
</dbReference>
<dbReference type="InterPro" id="IPR001907">
    <property type="entry name" value="ClpP"/>
</dbReference>
<proteinExistence type="inferred from homology"/>
<dbReference type="GO" id="GO:0006515">
    <property type="term" value="P:protein quality control for misfolded or incompletely synthesized proteins"/>
    <property type="evidence" value="ECO:0007669"/>
    <property type="project" value="TreeGrafter"/>
</dbReference>
<geneLocation type="plasmid" evidence="7 8">
    <name>unnamed2</name>
</geneLocation>
<organism evidence="7 8">
    <name type="scientific">Piscirickettsia salmonis</name>
    <dbReference type="NCBI Taxonomy" id="1238"/>
    <lineage>
        <taxon>Bacteria</taxon>
        <taxon>Pseudomonadati</taxon>
        <taxon>Pseudomonadota</taxon>
        <taxon>Gammaproteobacteria</taxon>
        <taxon>Thiotrichales</taxon>
        <taxon>Piscirickettsiaceae</taxon>
        <taxon>Piscirickettsia</taxon>
    </lineage>
</organism>
<evidence type="ECO:0000256" key="4">
    <source>
        <dbReference type="ARBA" id="ARBA00022801"/>
    </source>
</evidence>
<dbReference type="SUPFAM" id="SSF52096">
    <property type="entry name" value="ClpP/crotonase"/>
    <property type="match status" value="1"/>
</dbReference>
<keyword evidence="3 7" id="KW-0645">Protease</keyword>
<dbReference type="AlphaFoldDB" id="A0A9Q6LP62"/>
<dbReference type="CDD" id="cd07016">
    <property type="entry name" value="S14_ClpP_1"/>
    <property type="match status" value="1"/>
</dbReference>
<dbReference type="Gene3D" id="3.90.226.10">
    <property type="entry name" value="2-enoyl-CoA Hydratase, Chain A, domain 1"/>
    <property type="match status" value="1"/>
</dbReference>
<dbReference type="PRINTS" id="PR00127">
    <property type="entry name" value="CLPPROTEASEP"/>
</dbReference>
<keyword evidence="4 7" id="KW-0378">Hydrolase</keyword>
<dbReference type="NCBIfam" id="NF045542">
    <property type="entry name" value="Clp_rel_HeadMat"/>
    <property type="match status" value="1"/>
</dbReference>
<dbReference type="Proteomes" id="UP000422232">
    <property type="component" value="Plasmid unnamed2"/>
</dbReference>
<dbReference type="PANTHER" id="PTHR10381">
    <property type="entry name" value="ATP-DEPENDENT CLP PROTEASE PROTEOLYTIC SUBUNIT"/>
    <property type="match status" value="1"/>
</dbReference>
<name>A0A9Q6LP62_PISSA</name>
<protein>
    <recommendedName>
        <fullName evidence="6">ATP-dependent Clp protease proteolytic subunit</fullName>
    </recommendedName>
</protein>
<keyword evidence="2" id="KW-0963">Cytoplasm</keyword>
<gene>
    <name evidence="7" type="primary">clpP_1</name>
    <name evidence="7" type="ORF">Psal009_03672</name>
</gene>
<evidence type="ECO:0000256" key="6">
    <source>
        <dbReference type="RuleBase" id="RU003567"/>
    </source>
</evidence>